<dbReference type="AlphaFoldDB" id="A0A3M7QEB7"/>
<protein>
    <submittedName>
        <fullName evidence="1">Uncharacterized protein</fullName>
    </submittedName>
</protein>
<dbReference type="EMBL" id="REGN01006372">
    <property type="protein sequence ID" value="RNA09776.1"/>
    <property type="molecule type" value="Genomic_DNA"/>
</dbReference>
<dbReference type="Proteomes" id="UP000276133">
    <property type="component" value="Unassembled WGS sequence"/>
</dbReference>
<keyword evidence="2" id="KW-1185">Reference proteome</keyword>
<proteinExistence type="predicted"/>
<sequence>MSSEIGAVGKGARAYFTLERFFACVSPHVALKQPGSTEALAAYFALARQRVRSNVHFECSQ</sequence>
<name>A0A3M7QEB7_BRAPC</name>
<evidence type="ECO:0000313" key="1">
    <source>
        <dbReference type="EMBL" id="RNA09776.1"/>
    </source>
</evidence>
<reference evidence="1 2" key="1">
    <citation type="journal article" date="2018" name="Sci. Rep.">
        <title>Genomic signatures of local adaptation to the degree of environmental predictability in rotifers.</title>
        <authorList>
            <person name="Franch-Gras L."/>
            <person name="Hahn C."/>
            <person name="Garcia-Roger E.M."/>
            <person name="Carmona M.J."/>
            <person name="Serra M."/>
            <person name="Gomez A."/>
        </authorList>
    </citation>
    <scope>NUCLEOTIDE SEQUENCE [LARGE SCALE GENOMIC DNA]</scope>
    <source>
        <strain evidence="1">HYR1</strain>
    </source>
</reference>
<gene>
    <name evidence="1" type="ORF">BpHYR1_011459</name>
</gene>
<organism evidence="1 2">
    <name type="scientific">Brachionus plicatilis</name>
    <name type="common">Marine rotifer</name>
    <name type="synonym">Brachionus muelleri</name>
    <dbReference type="NCBI Taxonomy" id="10195"/>
    <lineage>
        <taxon>Eukaryota</taxon>
        <taxon>Metazoa</taxon>
        <taxon>Spiralia</taxon>
        <taxon>Gnathifera</taxon>
        <taxon>Rotifera</taxon>
        <taxon>Eurotatoria</taxon>
        <taxon>Monogononta</taxon>
        <taxon>Pseudotrocha</taxon>
        <taxon>Ploima</taxon>
        <taxon>Brachionidae</taxon>
        <taxon>Brachionus</taxon>
    </lineage>
</organism>
<accession>A0A3M7QEB7</accession>
<comment type="caution">
    <text evidence="1">The sequence shown here is derived from an EMBL/GenBank/DDBJ whole genome shotgun (WGS) entry which is preliminary data.</text>
</comment>
<evidence type="ECO:0000313" key="2">
    <source>
        <dbReference type="Proteomes" id="UP000276133"/>
    </source>
</evidence>